<dbReference type="Pfam" id="PF02597">
    <property type="entry name" value="ThiS"/>
    <property type="match status" value="1"/>
</dbReference>
<dbReference type="AlphaFoldDB" id="A0A1H1PQZ0"/>
<evidence type="ECO:0000256" key="1">
    <source>
        <dbReference type="ARBA" id="ARBA00022741"/>
    </source>
</evidence>
<dbReference type="GO" id="GO:1990133">
    <property type="term" value="C:molybdopterin adenylyltransferase complex"/>
    <property type="evidence" value="ECO:0007669"/>
    <property type="project" value="TreeGrafter"/>
</dbReference>
<dbReference type="PANTHER" id="PTHR33359">
    <property type="entry name" value="MOLYBDOPTERIN SYNTHASE SULFUR CARRIER SUBUNIT"/>
    <property type="match status" value="1"/>
</dbReference>
<evidence type="ECO:0000313" key="5">
    <source>
        <dbReference type="EMBL" id="SDS13692.1"/>
    </source>
</evidence>
<dbReference type="EMBL" id="LT629763">
    <property type="protein sequence ID" value="SDS13692.1"/>
    <property type="molecule type" value="Genomic_DNA"/>
</dbReference>
<dbReference type="InterPro" id="IPR012675">
    <property type="entry name" value="Beta-grasp_dom_sf"/>
</dbReference>
<dbReference type="InterPro" id="IPR044672">
    <property type="entry name" value="MOCS2A"/>
</dbReference>
<name>A0A1H1PQZ0_9GAMM</name>
<evidence type="ECO:0000313" key="4">
    <source>
        <dbReference type="EMBL" id="GAA6130628.1"/>
    </source>
</evidence>
<dbReference type="InterPro" id="IPR016155">
    <property type="entry name" value="Mopterin_synth/thiamin_S_b"/>
</dbReference>
<dbReference type="GO" id="GO:0006777">
    <property type="term" value="P:Mo-molybdopterin cofactor biosynthetic process"/>
    <property type="evidence" value="ECO:0007669"/>
    <property type="project" value="InterPro"/>
</dbReference>
<organism evidence="5 6">
    <name type="scientific">Halopseudomonas sabulinigri</name>
    <dbReference type="NCBI Taxonomy" id="472181"/>
    <lineage>
        <taxon>Bacteria</taxon>
        <taxon>Pseudomonadati</taxon>
        <taxon>Pseudomonadota</taxon>
        <taxon>Gammaproteobacteria</taxon>
        <taxon>Pseudomonadales</taxon>
        <taxon>Pseudomonadaceae</taxon>
        <taxon>Halopseudomonas</taxon>
    </lineage>
</organism>
<evidence type="ECO:0000256" key="3">
    <source>
        <dbReference type="ARBA" id="ARBA00024247"/>
    </source>
</evidence>
<keyword evidence="1" id="KW-0547">Nucleotide-binding</keyword>
<keyword evidence="7" id="KW-1185">Reference proteome</keyword>
<evidence type="ECO:0000313" key="7">
    <source>
        <dbReference type="Proteomes" id="UP001486808"/>
    </source>
</evidence>
<dbReference type="SUPFAM" id="SSF54285">
    <property type="entry name" value="MoaD/ThiS"/>
    <property type="match status" value="1"/>
</dbReference>
<dbReference type="STRING" id="472181.SAMN05216271_1241"/>
<dbReference type="EMBL" id="BAABWD010000001">
    <property type="protein sequence ID" value="GAA6130628.1"/>
    <property type="molecule type" value="Genomic_DNA"/>
</dbReference>
<dbReference type="InterPro" id="IPR003749">
    <property type="entry name" value="ThiS/MoaD-like"/>
</dbReference>
<evidence type="ECO:0000256" key="2">
    <source>
        <dbReference type="ARBA" id="ARBA00024200"/>
    </source>
</evidence>
<gene>
    <name evidence="4" type="primary">moaD</name>
    <name evidence="4" type="ORF">NBRC116187_09880</name>
    <name evidence="5" type="ORF">SAMN05216271_1241</name>
</gene>
<sequence>MISLQFFARYREQLGCSAEQLAWDGELRTLEDVRQRLLARGEPWQVLAEPRIMCARNQEMCGLDSAIADGDELAFFPPVTGG</sequence>
<reference evidence="5" key="1">
    <citation type="submission" date="2016-10" db="EMBL/GenBank/DDBJ databases">
        <authorList>
            <person name="de Groot N.N."/>
        </authorList>
    </citation>
    <scope>NUCLEOTIDE SEQUENCE [LARGE SCALE GENOMIC DNA]</scope>
    <source>
        <strain evidence="5">JCM 14963</strain>
    </source>
</reference>
<dbReference type="RefSeq" id="WP_092284836.1">
    <property type="nucleotide sequence ID" value="NZ_BAABWD010000001.1"/>
</dbReference>
<reference evidence="4 7" key="3">
    <citation type="submission" date="2024-04" db="EMBL/GenBank/DDBJ databases">
        <title>Draft genome sequence of Halopseudomonas sabulinigri NBRC 116187.</title>
        <authorList>
            <person name="Miyakawa T."/>
            <person name="Kusuya Y."/>
            <person name="Miura T."/>
        </authorList>
    </citation>
    <scope>NUCLEOTIDE SEQUENCE [LARGE SCALE GENOMIC DNA]</scope>
    <source>
        <strain evidence="4 7">4NH20-0042</strain>
    </source>
</reference>
<dbReference type="PANTHER" id="PTHR33359:SF1">
    <property type="entry name" value="MOLYBDOPTERIN SYNTHASE SULFUR CARRIER SUBUNIT"/>
    <property type="match status" value="1"/>
</dbReference>
<dbReference type="Proteomes" id="UP001486808">
    <property type="component" value="Unassembled WGS sequence"/>
</dbReference>
<protein>
    <recommendedName>
        <fullName evidence="3">Molybdopterin synthase sulfur carrier subunit</fullName>
    </recommendedName>
</protein>
<dbReference type="Proteomes" id="UP000243413">
    <property type="component" value="Chromosome I"/>
</dbReference>
<comment type="similarity">
    <text evidence="2">Belongs to the MoaD family.</text>
</comment>
<dbReference type="GO" id="GO:0000166">
    <property type="term" value="F:nucleotide binding"/>
    <property type="evidence" value="ECO:0007669"/>
    <property type="project" value="UniProtKB-KW"/>
</dbReference>
<accession>A0A1H1PQZ0</accession>
<proteinExistence type="inferred from homology"/>
<evidence type="ECO:0000313" key="6">
    <source>
        <dbReference type="Proteomes" id="UP000243413"/>
    </source>
</evidence>
<dbReference type="CDD" id="cd00754">
    <property type="entry name" value="Ubl_MoaD"/>
    <property type="match status" value="1"/>
</dbReference>
<reference evidence="6" key="2">
    <citation type="submission" date="2016-10" db="EMBL/GenBank/DDBJ databases">
        <authorList>
            <person name="Varghese N."/>
            <person name="Submissions S."/>
        </authorList>
    </citation>
    <scope>NUCLEOTIDE SEQUENCE [LARGE SCALE GENOMIC DNA]</scope>
    <source>
        <strain evidence="6">JCM 14963</strain>
    </source>
</reference>
<dbReference type="Gene3D" id="3.10.20.30">
    <property type="match status" value="1"/>
</dbReference>
<dbReference type="OrthoDB" id="9801945at2"/>